<organism evidence="1 2">
    <name type="scientific">Plasmodium vivax</name>
    <name type="common">malaria parasite P. vivax</name>
    <dbReference type="NCBI Taxonomy" id="5855"/>
    <lineage>
        <taxon>Eukaryota</taxon>
        <taxon>Sar</taxon>
        <taxon>Alveolata</taxon>
        <taxon>Apicomplexa</taxon>
        <taxon>Aconoidasida</taxon>
        <taxon>Haemosporida</taxon>
        <taxon>Plasmodiidae</taxon>
        <taxon>Plasmodium</taxon>
        <taxon>Plasmodium (Plasmodium)</taxon>
    </lineage>
</organism>
<accession>A0A1G4EAU0</accession>
<dbReference type="AlphaFoldDB" id="A0A1G4EAU0"/>
<dbReference type="EMBL" id="FLYI01000482">
    <property type="protein sequence ID" value="SCA60754.1"/>
    <property type="molecule type" value="Genomic_DNA"/>
</dbReference>
<name>A0A1G4EAU0_PLAVI</name>
<protein>
    <submittedName>
        <fullName evidence="1">VIR protein</fullName>
    </submittedName>
</protein>
<dbReference type="VEuPathDB" id="PlasmoDB:PVP01_1272100"/>
<dbReference type="VEuPathDB" id="PlasmoDB:PVW1_120087300"/>
<evidence type="ECO:0000313" key="1">
    <source>
        <dbReference type="EMBL" id="SCA60754.1"/>
    </source>
</evidence>
<proteinExistence type="predicted"/>
<evidence type="ECO:0000313" key="2">
    <source>
        <dbReference type="Proteomes" id="UP000305196"/>
    </source>
</evidence>
<gene>
    <name evidence="1" type="ORF">PVC01_000110500</name>
</gene>
<dbReference type="VEuPathDB" id="PlasmoDB:PVPAM_120077400"/>
<dbReference type="Proteomes" id="UP000305196">
    <property type="component" value="Unassembled WGS sequence"/>
</dbReference>
<dbReference type="VEuPathDB" id="PlasmoDB:PVX_107750"/>
<sequence length="286" mass="33913">MAQLKPDYKYVKCFQEYDSYFVEATKEDNGSFKGYCSSHITNDLTSSTYNSDHLIVSCVSFVQFLTSLSKKPSNDEVHGYLYLYYWLYHAVLSKDKSTYNTFTLFETFSKAYKQHKKDAQINLDYVKNITNDVFLNIQTLAVLYENLKKFKNNEFCNNDKCKCSHNIVNLYTKYIDDCRKGVNTEFCNELDNFRNMYNKHMEKPNECDEVQKILPSARITDNTLIIITPFFTRFGLWFSSKRRNKKHIRKHLAKEEHEHFESRTKNDNISNNNRAYHIQYRASANN</sequence>
<reference evidence="1 2" key="1">
    <citation type="submission" date="2016-07" db="EMBL/GenBank/DDBJ databases">
        <authorList>
            <consortium name="Pathogen Informatics"/>
        </authorList>
    </citation>
    <scope>NUCLEOTIDE SEQUENCE [LARGE SCALE GENOMIC DNA]</scope>
</reference>